<name>A0A7R9PUG5_9ACAR</name>
<reference evidence="6" key="1">
    <citation type="submission" date="2020-11" db="EMBL/GenBank/DDBJ databases">
        <authorList>
            <person name="Tran Van P."/>
        </authorList>
    </citation>
    <scope>NUCLEOTIDE SEQUENCE</scope>
</reference>
<feature type="transmembrane region" description="Helical" evidence="5">
    <location>
        <begin position="240"/>
        <end position="260"/>
    </location>
</feature>
<dbReference type="SUPFAM" id="SSF103473">
    <property type="entry name" value="MFS general substrate transporter"/>
    <property type="match status" value="1"/>
</dbReference>
<proteinExistence type="predicted"/>
<dbReference type="InterPro" id="IPR036259">
    <property type="entry name" value="MFS_trans_sf"/>
</dbReference>
<dbReference type="OrthoDB" id="2544694at2759"/>
<dbReference type="GO" id="GO:0016020">
    <property type="term" value="C:membrane"/>
    <property type="evidence" value="ECO:0007669"/>
    <property type="project" value="UniProtKB-SubCell"/>
</dbReference>
<evidence type="ECO:0000256" key="3">
    <source>
        <dbReference type="ARBA" id="ARBA00022989"/>
    </source>
</evidence>
<feature type="transmembrane region" description="Helical" evidence="5">
    <location>
        <begin position="37"/>
        <end position="57"/>
    </location>
</feature>
<dbReference type="Gene3D" id="1.20.1250.20">
    <property type="entry name" value="MFS general substrate transporter like domains"/>
    <property type="match status" value="1"/>
</dbReference>
<dbReference type="Pfam" id="PF00083">
    <property type="entry name" value="Sugar_tr"/>
    <property type="match status" value="1"/>
</dbReference>
<gene>
    <name evidence="6" type="ORF">OSB1V03_LOCUS812</name>
</gene>
<dbReference type="GO" id="GO:0022857">
    <property type="term" value="F:transmembrane transporter activity"/>
    <property type="evidence" value="ECO:0007669"/>
    <property type="project" value="InterPro"/>
</dbReference>
<dbReference type="InterPro" id="IPR005828">
    <property type="entry name" value="MFS_sugar_transport-like"/>
</dbReference>
<dbReference type="EMBL" id="OC854777">
    <property type="protein sequence ID" value="CAD7620322.1"/>
    <property type="molecule type" value="Genomic_DNA"/>
</dbReference>
<feature type="transmembrane region" description="Helical" evidence="5">
    <location>
        <begin position="69"/>
        <end position="87"/>
    </location>
</feature>
<dbReference type="Proteomes" id="UP000759131">
    <property type="component" value="Unassembled WGS sequence"/>
</dbReference>
<dbReference type="EMBL" id="CAJPIZ010000202">
    <property type="protein sequence ID" value="CAG2100752.1"/>
    <property type="molecule type" value="Genomic_DNA"/>
</dbReference>
<evidence type="ECO:0000313" key="6">
    <source>
        <dbReference type="EMBL" id="CAD7620322.1"/>
    </source>
</evidence>
<comment type="subcellular location">
    <subcellularLocation>
        <location evidence="1">Membrane</location>
        <topology evidence="1">Multi-pass membrane protein</topology>
    </subcellularLocation>
</comment>
<dbReference type="AlphaFoldDB" id="A0A7R9PUG5"/>
<feature type="transmembrane region" description="Helical" evidence="5">
    <location>
        <begin position="266"/>
        <end position="286"/>
    </location>
</feature>
<feature type="transmembrane region" description="Helical" evidence="5">
    <location>
        <begin position="326"/>
        <end position="349"/>
    </location>
</feature>
<protein>
    <recommendedName>
        <fullName evidence="8">Organic cation transporter</fullName>
    </recommendedName>
</protein>
<evidence type="ECO:0000256" key="2">
    <source>
        <dbReference type="ARBA" id="ARBA00022692"/>
    </source>
</evidence>
<keyword evidence="4 5" id="KW-0472">Membrane</keyword>
<feature type="transmembrane region" description="Helical" evidence="5">
    <location>
        <begin position="212"/>
        <end position="233"/>
    </location>
</feature>
<accession>A0A7R9PUG5</accession>
<sequence>MMIGRKKTFLIVNIIMLLSLVSPIVLRDIISFSICRFIGGGFLVIQYQIPFIIAMEFVGTDYRSKTSSLSAIGYSVGGCILPGVVYLTGHWVLLAVFQFVVTIPYIILWKFIPESASWLITQKRYAEAHTVLTKVAKVNGLTPPKDLMIQIQKVGDKQEELKKSEQKDSTLDFIRIPELRKQLFILIILFVANVIAYAGLAVNALNFHGNELMNSFLLALADIPALFLGWYLIEGKLGRRWTNTLSLMVCGFSLCVPVLIDPSQKTLITIMSLLGKGGTAASYMIIFQQAAEIFPTTLRSEGMGICSTISSGVAIIIPQITYLGRYGLWIPMFIMGFGCLIAGIASSFLPETLNENLPQNSADSQKFGKNKSYFCLANVTIKTHL</sequence>
<dbReference type="PANTHER" id="PTHR24064">
    <property type="entry name" value="SOLUTE CARRIER FAMILY 22 MEMBER"/>
    <property type="match status" value="1"/>
</dbReference>
<evidence type="ECO:0000256" key="5">
    <source>
        <dbReference type="SAM" id="Phobius"/>
    </source>
</evidence>
<evidence type="ECO:0008006" key="8">
    <source>
        <dbReference type="Google" id="ProtNLM"/>
    </source>
</evidence>
<evidence type="ECO:0000256" key="4">
    <source>
        <dbReference type="ARBA" id="ARBA00023136"/>
    </source>
</evidence>
<keyword evidence="3 5" id="KW-1133">Transmembrane helix</keyword>
<evidence type="ECO:0000256" key="1">
    <source>
        <dbReference type="ARBA" id="ARBA00004141"/>
    </source>
</evidence>
<feature type="transmembrane region" description="Helical" evidence="5">
    <location>
        <begin position="183"/>
        <end position="206"/>
    </location>
</feature>
<keyword evidence="7" id="KW-1185">Reference proteome</keyword>
<feature type="transmembrane region" description="Helical" evidence="5">
    <location>
        <begin position="93"/>
        <end position="112"/>
    </location>
</feature>
<organism evidence="6">
    <name type="scientific">Medioppia subpectinata</name>
    <dbReference type="NCBI Taxonomy" id="1979941"/>
    <lineage>
        <taxon>Eukaryota</taxon>
        <taxon>Metazoa</taxon>
        <taxon>Ecdysozoa</taxon>
        <taxon>Arthropoda</taxon>
        <taxon>Chelicerata</taxon>
        <taxon>Arachnida</taxon>
        <taxon>Acari</taxon>
        <taxon>Acariformes</taxon>
        <taxon>Sarcoptiformes</taxon>
        <taxon>Oribatida</taxon>
        <taxon>Brachypylina</taxon>
        <taxon>Oppioidea</taxon>
        <taxon>Oppiidae</taxon>
        <taxon>Medioppia</taxon>
    </lineage>
</organism>
<evidence type="ECO:0000313" key="7">
    <source>
        <dbReference type="Proteomes" id="UP000759131"/>
    </source>
</evidence>
<feature type="transmembrane region" description="Helical" evidence="5">
    <location>
        <begin position="298"/>
        <end position="320"/>
    </location>
</feature>
<keyword evidence="2 5" id="KW-0812">Transmembrane</keyword>